<accession>A0AAE0MTI6</accession>
<evidence type="ECO:0000256" key="1">
    <source>
        <dbReference type="SAM" id="MobiDB-lite"/>
    </source>
</evidence>
<evidence type="ECO:0000313" key="3">
    <source>
        <dbReference type="Proteomes" id="UP001278500"/>
    </source>
</evidence>
<gene>
    <name evidence="2" type="ORF">B0H65DRAFT_585859</name>
</gene>
<dbReference type="RefSeq" id="XP_062683717.1">
    <property type="nucleotide sequence ID" value="XM_062830939.1"/>
</dbReference>
<dbReference type="PANTHER" id="PTHR37048">
    <property type="entry name" value="QUESTIONABLE PROTEIN"/>
    <property type="match status" value="1"/>
</dbReference>
<dbReference type="PANTHER" id="PTHR37048:SF2">
    <property type="entry name" value="QUESTIONABLE PROTEIN"/>
    <property type="match status" value="1"/>
</dbReference>
<reference evidence="2" key="1">
    <citation type="journal article" date="2023" name="Mol. Phylogenet. Evol.">
        <title>Genome-scale phylogeny and comparative genomics of the fungal order Sordariales.</title>
        <authorList>
            <person name="Hensen N."/>
            <person name="Bonometti L."/>
            <person name="Westerberg I."/>
            <person name="Brannstrom I.O."/>
            <person name="Guillou S."/>
            <person name="Cros-Aarteil S."/>
            <person name="Calhoun S."/>
            <person name="Haridas S."/>
            <person name="Kuo A."/>
            <person name="Mondo S."/>
            <person name="Pangilinan J."/>
            <person name="Riley R."/>
            <person name="LaButti K."/>
            <person name="Andreopoulos B."/>
            <person name="Lipzen A."/>
            <person name="Chen C."/>
            <person name="Yan M."/>
            <person name="Daum C."/>
            <person name="Ng V."/>
            <person name="Clum A."/>
            <person name="Steindorff A."/>
            <person name="Ohm R.A."/>
            <person name="Martin F."/>
            <person name="Silar P."/>
            <person name="Natvig D.O."/>
            <person name="Lalanne C."/>
            <person name="Gautier V."/>
            <person name="Ament-Velasquez S.L."/>
            <person name="Kruys A."/>
            <person name="Hutchinson M.I."/>
            <person name="Powell A.J."/>
            <person name="Barry K."/>
            <person name="Miller A.N."/>
            <person name="Grigoriev I.V."/>
            <person name="Debuchy R."/>
            <person name="Gladieux P."/>
            <person name="Hiltunen Thoren M."/>
            <person name="Johannesson H."/>
        </authorList>
    </citation>
    <scope>NUCLEOTIDE SEQUENCE</scope>
    <source>
        <strain evidence="2">CBS 560.94</strain>
    </source>
</reference>
<reference evidence="2" key="2">
    <citation type="submission" date="2023-06" db="EMBL/GenBank/DDBJ databases">
        <authorList>
            <consortium name="Lawrence Berkeley National Laboratory"/>
            <person name="Haridas S."/>
            <person name="Hensen N."/>
            <person name="Bonometti L."/>
            <person name="Westerberg I."/>
            <person name="Brannstrom I.O."/>
            <person name="Guillou S."/>
            <person name="Cros-Aarteil S."/>
            <person name="Calhoun S."/>
            <person name="Kuo A."/>
            <person name="Mondo S."/>
            <person name="Pangilinan J."/>
            <person name="Riley R."/>
            <person name="Labutti K."/>
            <person name="Andreopoulos B."/>
            <person name="Lipzen A."/>
            <person name="Chen C."/>
            <person name="Yanf M."/>
            <person name="Daum C."/>
            <person name="Ng V."/>
            <person name="Clum A."/>
            <person name="Steindorff A."/>
            <person name="Ohm R."/>
            <person name="Martin F."/>
            <person name="Silar P."/>
            <person name="Natvig D."/>
            <person name="Lalanne C."/>
            <person name="Gautier V."/>
            <person name="Ament-Velasquez S.L."/>
            <person name="Kruys A."/>
            <person name="Hutchinson M.I."/>
            <person name="Powell A.J."/>
            <person name="Barry K."/>
            <person name="Miller A.N."/>
            <person name="Grigoriev I.V."/>
            <person name="Debuchy R."/>
            <person name="Gladieux P."/>
            <person name="Thoren M.H."/>
            <person name="Johannesson H."/>
        </authorList>
    </citation>
    <scope>NUCLEOTIDE SEQUENCE</scope>
    <source>
        <strain evidence="2">CBS 560.94</strain>
    </source>
</reference>
<dbReference type="GeneID" id="87868093"/>
<dbReference type="AlphaFoldDB" id="A0AAE0MTI6"/>
<feature type="region of interest" description="Disordered" evidence="1">
    <location>
        <begin position="70"/>
        <end position="91"/>
    </location>
</feature>
<feature type="compositionally biased region" description="Basic residues" evidence="1">
    <location>
        <begin position="340"/>
        <end position="349"/>
    </location>
</feature>
<comment type="caution">
    <text evidence="2">The sequence shown here is derived from an EMBL/GenBank/DDBJ whole genome shotgun (WGS) entry which is preliminary data.</text>
</comment>
<evidence type="ECO:0000313" key="2">
    <source>
        <dbReference type="EMBL" id="KAK3350422.1"/>
    </source>
</evidence>
<organism evidence="2 3">
    <name type="scientific">Neurospora tetraspora</name>
    <dbReference type="NCBI Taxonomy" id="94610"/>
    <lineage>
        <taxon>Eukaryota</taxon>
        <taxon>Fungi</taxon>
        <taxon>Dikarya</taxon>
        <taxon>Ascomycota</taxon>
        <taxon>Pezizomycotina</taxon>
        <taxon>Sordariomycetes</taxon>
        <taxon>Sordariomycetidae</taxon>
        <taxon>Sordariales</taxon>
        <taxon>Sordariaceae</taxon>
        <taxon>Neurospora</taxon>
    </lineage>
</organism>
<feature type="compositionally biased region" description="Basic and acidic residues" evidence="1">
    <location>
        <begin position="378"/>
        <end position="393"/>
    </location>
</feature>
<feature type="region of interest" description="Disordered" evidence="1">
    <location>
        <begin position="363"/>
        <end position="393"/>
    </location>
</feature>
<dbReference type="EMBL" id="JAUEPP010000002">
    <property type="protein sequence ID" value="KAK3350422.1"/>
    <property type="molecule type" value="Genomic_DNA"/>
</dbReference>
<feature type="region of interest" description="Disordered" evidence="1">
    <location>
        <begin position="319"/>
        <end position="351"/>
    </location>
</feature>
<dbReference type="Proteomes" id="UP001278500">
    <property type="component" value="Unassembled WGS sequence"/>
</dbReference>
<keyword evidence="3" id="KW-1185">Reference proteome</keyword>
<sequence>MAPRRKEQIPFDWGDHRFSYGDFGGSSHSAWANIESRPNGINGDLDGLHRTPSNASHTLHIDCQNNTYKSKDNTYSNGVGDDTKGRAPRSRDPYSLAAQIMFLPQEIPEEGLQAWGSYQDYMDPEGYHHPVLVLTDPDEEGYVVVQKMTSFGGNKLIEQFPDPRDADKRASYMQIYNGESDKDAGAILHLSPQPENWRSDHDYLRKRSYVETNVSYRCREDILLPYHFENPYDYIFNKKYFLRNDSYWKVLDRVLLLRVSEGNGPKRGRAGAFGSKRFNPKQEKSGYITTNNSCASLPFKDTPSTSLVSLPRAMIVPDIPRKNTVSGPPPETPPTTPTRMSRKGPRTTPKKIISDVAKSVGSVGSALLRMTPGKKSKKVLEAEPREEADREEK</sequence>
<proteinExistence type="predicted"/>
<feature type="compositionally biased region" description="Pro residues" evidence="1">
    <location>
        <begin position="327"/>
        <end position="336"/>
    </location>
</feature>
<protein>
    <submittedName>
        <fullName evidence="2">Uncharacterized protein</fullName>
    </submittedName>
</protein>
<feature type="compositionally biased region" description="Basic and acidic residues" evidence="1">
    <location>
        <begin position="81"/>
        <end position="91"/>
    </location>
</feature>
<name>A0AAE0MTI6_9PEZI</name>